<dbReference type="Gene3D" id="3.30.70.100">
    <property type="match status" value="1"/>
</dbReference>
<dbReference type="InterPro" id="IPR007138">
    <property type="entry name" value="ABM_dom"/>
</dbReference>
<name>A0A255G3V0_9ACTN</name>
<proteinExistence type="predicted"/>
<gene>
    <name evidence="1" type="ORF">CGZ94_16150</name>
</gene>
<dbReference type="InterPro" id="IPR011008">
    <property type="entry name" value="Dimeric_a/b-barrel"/>
</dbReference>
<organism evidence="1 2">
    <name type="scientific">Enemella evansiae</name>
    <dbReference type="NCBI Taxonomy" id="2016499"/>
    <lineage>
        <taxon>Bacteria</taxon>
        <taxon>Bacillati</taxon>
        <taxon>Actinomycetota</taxon>
        <taxon>Actinomycetes</taxon>
        <taxon>Propionibacteriales</taxon>
        <taxon>Propionibacteriaceae</taxon>
        <taxon>Enemella</taxon>
    </lineage>
</organism>
<dbReference type="PROSITE" id="PS51725">
    <property type="entry name" value="ABM"/>
    <property type="match status" value="1"/>
</dbReference>
<dbReference type="PANTHER" id="PTHR33336">
    <property type="entry name" value="QUINOL MONOOXYGENASE YGIN-RELATED"/>
    <property type="match status" value="1"/>
</dbReference>
<evidence type="ECO:0000313" key="2">
    <source>
        <dbReference type="Proteomes" id="UP000215896"/>
    </source>
</evidence>
<dbReference type="PANTHER" id="PTHR33336:SF3">
    <property type="entry name" value="ABM DOMAIN-CONTAINING PROTEIN"/>
    <property type="match status" value="1"/>
</dbReference>
<keyword evidence="2" id="KW-1185">Reference proteome</keyword>
<dbReference type="SUPFAM" id="SSF54909">
    <property type="entry name" value="Dimeric alpha+beta barrel"/>
    <property type="match status" value="1"/>
</dbReference>
<dbReference type="OrthoDB" id="8452260at2"/>
<dbReference type="EMBL" id="NMVO01000016">
    <property type="protein sequence ID" value="OYO10545.1"/>
    <property type="molecule type" value="Genomic_DNA"/>
</dbReference>
<dbReference type="AlphaFoldDB" id="A0A255G3V0"/>
<comment type="caution">
    <text evidence="1">The sequence shown here is derived from an EMBL/GenBank/DDBJ whole genome shotgun (WGS) entry which is preliminary data.</text>
</comment>
<dbReference type="Pfam" id="PF03992">
    <property type="entry name" value="ABM"/>
    <property type="match status" value="1"/>
</dbReference>
<dbReference type="GO" id="GO:0004497">
    <property type="term" value="F:monooxygenase activity"/>
    <property type="evidence" value="ECO:0007669"/>
    <property type="project" value="UniProtKB-KW"/>
</dbReference>
<keyword evidence="1" id="KW-0560">Oxidoreductase</keyword>
<dbReference type="Proteomes" id="UP000215896">
    <property type="component" value="Unassembled WGS sequence"/>
</dbReference>
<reference evidence="1 2" key="1">
    <citation type="submission" date="2017-07" db="EMBL/GenBank/DDBJ databases">
        <title>Draft whole genome sequences of clinical Proprionibacteriaceae strains.</title>
        <authorList>
            <person name="Bernier A.-M."/>
            <person name="Bernard K."/>
            <person name="Domingo M.-C."/>
        </authorList>
    </citation>
    <scope>NUCLEOTIDE SEQUENCE [LARGE SCALE GENOMIC DNA]</scope>
    <source>
        <strain evidence="1 2">NML 030167</strain>
    </source>
</reference>
<protein>
    <submittedName>
        <fullName evidence="1">Antibiotic biosynthesis monooxygenase</fullName>
    </submittedName>
</protein>
<accession>A0A4R6LWA7</accession>
<dbReference type="RefSeq" id="WP_094358338.1">
    <property type="nucleotide sequence ID" value="NZ_NMVK01000016.1"/>
</dbReference>
<keyword evidence="1" id="KW-0503">Monooxygenase</keyword>
<dbReference type="InterPro" id="IPR050744">
    <property type="entry name" value="AI-2_Isomerase_LsrG"/>
</dbReference>
<evidence type="ECO:0000313" key="1">
    <source>
        <dbReference type="EMBL" id="OYO10545.1"/>
    </source>
</evidence>
<sequence length="97" mass="10826">MSYQVIAQYRARPDTADQVAELLPRLAAASRTEAGCQAYTVNRDLEDTARFVIVETYRTAEDLATHRETEHFNEIAVGQIIPLLAHREVSAGQLDPV</sequence>
<accession>A0A255G3V0</accession>